<gene>
    <name evidence="1" type="ORF">F4820DRAFT_461604</name>
</gene>
<organism evidence="1 2">
    <name type="scientific">Hypoxylon rubiginosum</name>
    <dbReference type="NCBI Taxonomy" id="110542"/>
    <lineage>
        <taxon>Eukaryota</taxon>
        <taxon>Fungi</taxon>
        <taxon>Dikarya</taxon>
        <taxon>Ascomycota</taxon>
        <taxon>Pezizomycotina</taxon>
        <taxon>Sordariomycetes</taxon>
        <taxon>Xylariomycetidae</taxon>
        <taxon>Xylariales</taxon>
        <taxon>Hypoxylaceae</taxon>
        <taxon>Hypoxylon</taxon>
    </lineage>
</organism>
<evidence type="ECO:0000313" key="1">
    <source>
        <dbReference type="EMBL" id="KAI4860541.1"/>
    </source>
</evidence>
<accession>A0ACB9YMB4</accession>
<reference evidence="1 2" key="1">
    <citation type="journal article" date="2022" name="New Phytol.">
        <title>Ecological generalism drives hyperdiversity of secondary metabolite gene clusters in xylarialean endophytes.</title>
        <authorList>
            <person name="Franco M.E.E."/>
            <person name="Wisecaver J.H."/>
            <person name="Arnold A.E."/>
            <person name="Ju Y.M."/>
            <person name="Slot J.C."/>
            <person name="Ahrendt S."/>
            <person name="Moore L.P."/>
            <person name="Eastman K.E."/>
            <person name="Scott K."/>
            <person name="Konkel Z."/>
            <person name="Mondo S.J."/>
            <person name="Kuo A."/>
            <person name="Hayes R.D."/>
            <person name="Haridas S."/>
            <person name="Andreopoulos B."/>
            <person name="Riley R."/>
            <person name="LaButti K."/>
            <person name="Pangilinan J."/>
            <person name="Lipzen A."/>
            <person name="Amirebrahimi M."/>
            <person name="Yan J."/>
            <person name="Adam C."/>
            <person name="Keymanesh K."/>
            <person name="Ng V."/>
            <person name="Louie K."/>
            <person name="Northen T."/>
            <person name="Drula E."/>
            <person name="Henrissat B."/>
            <person name="Hsieh H.M."/>
            <person name="Youens-Clark K."/>
            <person name="Lutzoni F."/>
            <person name="Miadlikowska J."/>
            <person name="Eastwood D.C."/>
            <person name="Hamelin R.C."/>
            <person name="Grigoriev I.V."/>
            <person name="U'Ren J.M."/>
        </authorList>
    </citation>
    <scope>NUCLEOTIDE SEQUENCE [LARGE SCALE GENOMIC DNA]</scope>
    <source>
        <strain evidence="1 2">CBS 119005</strain>
    </source>
</reference>
<dbReference type="Proteomes" id="UP001497700">
    <property type="component" value="Unassembled WGS sequence"/>
</dbReference>
<dbReference type="EMBL" id="MU393582">
    <property type="protein sequence ID" value="KAI4860541.1"/>
    <property type="molecule type" value="Genomic_DNA"/>
</dbReference>
<keyword evidence="2" id="KW-1185">Reference proteome</keyword>
<evidence type="ECO:0000313" key="2">
    <source>
        <dbReference type="Proteomes" id="UP001497700"/>
    </source>
</evidence>
<sequence>MRQNYALSFLGLTILPHGAVSLEFNVTAVSAQNGSSILQCWQMDKPFETSSQPGTTGTSLLMLSDVSNLTYGIIPPNSDGGWHNAPKVQWVVYTSGLAYITLPDDTETSVMVSGGEFGIIFAADTTDVSEKGHRTQYPGMTETTALEIPTSDGKIPEHRLLHTGPCSTSEITGIREPSL</sequence>
<proteinExistence type="predicted"/>
<name>A0ACB9YMB4_9PEZI</name>
<protein>
    <submittedName>
        <fullName evidence="1">Uncharacterized protein</fullName>
    </submittedName>
</protein>
<comment type="caution">
    <text evidence="1">The sequence shown here is derived from an EMBL/GenBank/DDBJ whole genome shotgun (WGS) entry which is preliminary data.</text>
</comment>